<dbReference type="EMBL" id="CP033433">
    <property type="protein sequence ID" value="AYQ74430.1"/>
    <property type="molecule type" value="Genomic_DNA"/>
</dbReference>
<dbReference type="KEGG" id="coh:EAV92_18755"/>
<protein>
    <submittedName>
        <fullName evidence="1">Uncharacterized protein</fullName>
    </submittedName>
</protein>
<proteinExistence type="predicted"/>
<sequence>MTAMLRQQGYAGVPTDYLFYLLERQQ</sequence>
<keyword evidence="2" id="KW-1185">Reference proteome</keyword>
<accession>A0A3G3K221</accession>
<evidence type="ECO:0000313" key="2">
    <source>
        <dbReference type="Proteomes" id="UP000269097"/>
    </source>
</evidence>
<reference evidence="1 2" key="1">
    <citation type="submission" date="2018-10" db="EMBL/GenBank/DDBJ databases">
        <title>Genome Sequence of Cohnella sp.</title>
        <authorList>
            <person name="Srinivasan S."/>
            <person name="Kim M.K."/>
        </authorList>
    </citation>
    <scope>NUCLEOTIDE SEQUENCE [LARGE SCALE GENOMIC DNA]</scope>
    <source>
        <strain evidence="1 2">18JY8-7</strain>
    </source>
</reference>
<dbReference type="AlphaFoldDB" id="A0A3G3K221"/>
<name>A0A3G3K221_9BACL</name>
<evidence type="ECO:0000313" key="1">
    <source>
        <dbReference type="EMBL" id="AYQ74430.1"/>
    </source>
</evidence>
<gene>
    <name evidence="1" type="ORF">EAV92_18755</name>
</gene>
<dbReference type="Proteomes" id="UP000269097">
    <property type="component" value="Chromosome"/>
</dbReference>
<organism evidence="1 2">
    <name type="scientific">Cohnella candidum</name>
    <dbReference type="NCBI Taxonomy" id="2674991"/>
    <lineage>
        <taxon>Bacteria</taxon>
        <taxon>Bacillati</taxon>
        <taxon>Bacillota</taxon>
        <taxon>Bacilli</taxon>
        <taxon>Bacillales</taxon>
        <taxon>Paenibacillaceae</taxon>
        <taxon>Cohnella</taxon>
    </lineage>
</organism>